<reference evidence="1 2" key="1">
    <citation type="submission" date="2017-11" db="EMBL/GenBank/DDBJ databases">
        <title>Genomic Encyclopedia of Archaeal and Bacterial Type Strains, Phase II (KMG-II): From Individual Species to Whole Genera.</title>
        <authorList>
            <person name="Goeker M."/>
        </authorList>
    </citation>
    <scope>NUCLEOTIDE SEQUENCE [LARGE SCALE GENOMIC DNA]</scope>
    <source>
        <strain evidence="1 2">DSM 22413</strain>
    </source>
</reference>
<evidence type="ECO:0000313" key="2">
    <source>
        <dbReference type="Proteomes" id="UP000231586"/>
    </source>
</evidence>
<gene>
    <name evidence="1" type="ORF">CLV34_1018</name>
</gene>
<evidence type="ECO:0000313" key="1">
    <source>
        <dbReference type="EMBL" id="PJI95162.1"/>
    </source>
</evidence>
<dbReference type="EMBL" id="PGTZ01000006">
    <property type="protein sequence ID" value="PJI95162.1"/>
    <property type="molecule type" value="Genomic_DNA"/>
</dbReference>
<keyword evidence="2" id="KW-1185">Reference proteome</keyword>
<protein>
    <submittedName>
        <fullName evidence="1">Uncharacterized protein</fullName>
    </submittedName>
</protein>
<comment type="caution">
    <text evidence="1">The sequence shown here is derived from an EMBL/GenBank/DDBJ whole genome shotgun (WGS) entry which is preliminary data.</text>
</comment>
<organism evidence="1 2">
    <name type="scientific">Luteimicrobium subarcticum</name>
    <dbReference type="NCBI Taxonomy" id="620910"/>
    <lineage>
        <taxon>Bacteria</taxon>
        <taxon>Bacillati</taxon>
        <taxon>Actinomycetota</taxon>
        <taxon>Actinomycetes</taxon>
        <taxon>Micrococcales</taxon>
        <taxon>Luteimicrobium</taxon>
    </lineage>
</organism>
<dbReference type="RefSeq" id="WP_100349071.1">
    <property type="nucleotide sequence ID" value="NZ_PGTZ01000006.1"/>
</dbReference>
<sequence>MDRTQRRLTVALSAGALVIAVVGWQWVGRTPAVAAGTWSWARQDAPASCSGSGVGATGASLIAVEPLTPSSGAVAEVPVVNHDRFPVTVGVAPVDHVFRLALAESLVPEGPGLDFTAGSPWLTRSADEVTVPPGRAAVVQVWVDPQGDVTLDPGTSQVLRAVTVTTRLLGVRTTHEVPLGSVVVVHGADDTLSDAAVCAAAS</sequence>
<dbReference type="AlphaFoldDB" id="A0A2M8WW61"/>
<accession>A0A2M8WW61</accession>
<proteinExistence type="predicted"/>
<dbReference type="Proteomes" id="UP000231586">
    <property type="component" value="Unassembled WGS sequence"/>
</dbReference>
<name>A0A2M8WW61_9MICO</name>